<gene>
    <name evidence="1" type="ORF">ACFQZJ_04835</name>
</gene>
<reference evidence="2" key="1">
    <citation type="journal article" date="2019" name="Int. J. Syst. Evol. Microbiol.">
        <title>The Global Catalogue of Microorganisms (GCM) 10K type strain sequencing project: providing services to taxonomists for standard genome sequencing and annotation.</title>
        <authorList>
            <consortium name="The Broad Institute Genomics Platform"/>
            <consortium name="The Broad Institute Genome Sequencing Center for Infectious Disease"/>
            <person name="Wu L."/>
            <person name="Ma J."/>
        </authorList>
    </citation>
    <scope>NUCLEOTIDE SEQUENCE [LARGE SCALE GENOMIC DNA]</scope>
    <source>
        <strain evidence="2">CCUG 61948</strain>
    </source>
</reference>
<protein>
    <submittedName>
        <fullName evidence="1">Uncharacterized protein</fullName>
    </submittedName>
</protein>
<evidence type="ECO:0000313" key="2">
    <source>
        <dbReference type="Proteomes" id="UP001597012"/>
    </source>
</evidence>
<sequence>MKTLFISLLLVVSSLSNKLSQETETITATYDAYEDGIFYFTDTDGYTNEFSHFSKDAKKMYDLTSDEFIGSDFQITYTSETEMDDLDEEITVNTIIALKLLN</sequence>
<accession>A0ABW3B0Y2</accession>
<organism evidence="1 2">
    <name type="scientific">Maribacter chungangensis</name>
    <dbReference type="NCBI Taxonomy" id="1069117"/>
    <lineage>
        <taxon>Bacteria</taxon>
        <taxon>Pseudomonadati</taxon>
        <taxon>Bacteroidota</taxon>
        <taxon>Flavobacteriia</taxon>
        <taxon>Flavobacteriales</taxon>
        <taxon>Flavobacteriaceae</taxon>
        <taxon>Maribacter</taxon>
    </lineage>
</organism>
<proteinExistence type="predicted"/>
<comment type="caution">
    <text evidence="1">The sequence shown here is derived from an EMBL/GenBank/DDBJ whole genome shotgun (WGS) entry which is preliminary data.</text>
</comment>
<evidence type="ECO:0000313" key="1">
    <source>
        <dbReference type="EMBL" id="MFD0796775.1"/>
    </source>
</evidence>
<keyword evidence="2" id="KW-1185">Reference proteome</keyword>
<name>A0ABW3B0Y2_9FLAO</name>
<dbReference type="Proteomes" id="UP001597012">
    <property type="component" value="Unassembled WGS sequence"/>
</dbReference>
<dbReference type="EMBL" id="JBHTHY010000003">
    <property type="protein sequence ID" value="MFD0796775.1"/>
    <property type="molecule type" value="Genomic_DNA"/>
</dbReference>
<dbReference type="RefSeq" id="WP_379932694.1">
    <property type="nucleotide sequence ID" value="NZ_JBHTHY010000003.1"/>
</dbReference>